<evidence type="ECO:0000313" key="1">
    <source>
        <dbReference type="EMBL" id="MEA3521103.1"/>
    </source>
</evidence>
<organism evidence="1 2">
    <name type="scientific">Rhizobium mulingense</name>
    <dbReference type="NCBI Taxonomy" id="3031128"/>
    <lineage>
        <taxon>Bacteria</taxon>
        <taxon>Pseudomonadati</taxon>
        <taxon>Pseudomonadota</taxon>
        <taxon>Alphaproteobacteria</taxon>
        <taxon>Hyphomicrobiales</taxon>
        <taxon>Rhizobiaceae</taxon>
        <taxon>Rhizobium/Agrobacterium group</taxon>
        <taxon>Rhizobium</taxon>
    </lineage>
</organism>
<protein>
    <submittedName>
        <fullName evidence="1">Uncharacterized protein</fullName>
    </submittedName>
</protein>
<gene>
    <name evidence="1" type="ORF">U8465_29300</name>
</gene>
<sequence>MNKMNAPASITVEISGRTVPVLGLSPGGLIIPLVQDMIGFSDVVRVTMSKGELTWKGEVSVQGERSGENIDLILTGGREQYRRLVSVLNWYAGRNASYAEQFADRPPEAKHASGGVGPLASLAVLGLVALVLIALIFQLSAQRSMGATSQIAYVAVPGKELDSHTAGQVVYVKGAGKVEKGELFAAVRTSRDYAKFLEASSGGDISAQAATLQDYVRKGTPVVRLSDTGAKPYVAAFVKLTDAVTALKAGQAQIDFPRSGQTLSVPIERQSYVNSTKVFTDEDGKTLAEIKIKLPDGVDIPFDEPVVVRFQRPVWSPSATLPRWLKTISSLLS</sequence>
<comment type="caution">
    <text evidence="1">The sequence shown here is derived from an EMBL/GenBank/DDBJ whole genome shotgun (WGS) entry which is preliminary data.</text>
</comment>
<dbReference type="Proteomes" id="UP001304050">
    <property type="component" value="Unassembled WGS sequence"/>
</dbReference>
<accession>A0ACC6N6D6</accession>
<evidence type="ECO:0000313" key="2">
    <source>
        <dbReference type="Proteomes" id="UP001304050"/>
    </source>
</evidence>
<keyword evidence="2" id="KW-1185">Reference proteome</keyword>
<proteinExistence type="predicted"/>
<name>A0ACC6N6D6_9HYPH</name>
<dbReference type="EMBL" id="JAYESG010000025">
    <property type="protein sequence ID" value="MEA3521103.1"/>
    <property type="molecule type" value="Genomic_DNA"/>
</dbReference>
<reference evidence="1" key="1">
    <citation type="submission" date="2023-12" db="EMBL/GenBank/DDBJ databases">
        <title>Diversity of Rhizobium in root nodule of phaseolus vulgaris.</title>
        <authorList>
            <person name="Wang H."/>
        </authorList>
    </citation>
    <scope>NUCLEOTIDE SEQUENCE</scope>
    <source>
        <strain evidence="1">MJ31</strain>
    </source>
</reference>